<reference evidence="1" key="2">
    <citation type="journal article" date="2015" name="Fish Shellfish Immunol.">
        <title>Early steps in the European eel (Anguilla anguilla)-Vibrio vulnificus interaction in the gills: Role of the RtxA13 toxin.</title>
        <authorList>
            <person name="Callol A."/>
            <person name="Pajuelo D."/>
            <person name="Ebbesson L."/>
            <person name="Teles M."/>
            <person name="MacKenzie S."/>
            <person name="Amaro C."/>
        </authorList>
    </citation>
    <scope>NUCLEOTIDE SEQUENCE</scope>
</reference>
<proteinExistence type="predicted"/>
<dbReference type="AlphaFoldDB" id="A0A0E9TG41"/>
<organism evidence="1">
    <name type="scientific">Anguilla anguilla</name>
    <name type="common">European freshwater eel</name>
    <name type="synonym">Muraena anguilla</name>
    <dbReference type="NCBI Taxonomy" id="7936"/>
    <lineage>
        <taxon>Eukaryota</taxon>
        <taxon>Metazoa</taxon>
        <taxon>Chordata</taxon>
        <taxon>Craniata</taxon>
        <taxon>Vertebrata</taxon>
        <taxon>Euteleostomi</taxon>
        <taxon>Actinopterygii</taxon>
        <taxon>Neopterygii</taxon>
        <taxon>Teleostei</taxon>
        <taxon>Anguilliformes</taxon>
        <taxon>Anguillidae</taxon>
        <taxon>Anguilla</taxon>
    </lineage>
</organism>
<accession>A0A0E9TG41</accession>
<name>A0A0E9TG41_ANGAN</name>
<reference evidence="1" key="1">
    <citation type="submission" date="2014-11" db="EMBL/GenBank/DDBJ databases">
        <authorList>
            <person name="Amaro Gonzalez C."/>
        </authorList>
    </citation>
    <scope>NUCLEOTIDE SEQUENCE</scope>
</reference>
<dbReference type="EMBL" id="GBXM01056165">
    <property type="protein sequence ID" value="JAH52412.1"/>
    <property type="molecule type" value="Transcribed_RNA"/>
</dbReference>
<sequence>MYYIHIWDKIAFCIVITHELRFLSHSYPYIQFDKC</sequence>
<protein>
    <submittedName>
        <fullName evidence="1">Uncharacterized protein</fullName>
    </submittedName>
</protein>
<evidence type="ECO:0000313" key="1">
    <source>
        <dbReference type="EMBL" id="JAH52412.1"/>
    </source>
</evidence>